<dbReference type="InterPro" id="IPR002347">
    <property type="entry name" value="SDR_fam"/>
</dbReference>
<gene>
    <name evidence="3" type="ORF">OSIN01602_LOCUS22925</name>
</gene>
<keyword evidence="2" id="KW-0560">Oxidoreductase</keyword>
<dbReference type="PANTHER" id="PTHR42760:SF133">
    <property type="entry name" value="3-OXOACYL-[ACYL-CARRIER-PROTEIN] REDUCTASE"/>
    <property type="match status" value="1"/>
</dbReference>
<dbReference type="EMBL" id="HBGO01039540">
    <property type="protein sequence ID" value="CAD9362662.1"/>
    <property type="molecule type" value="Transcribed_RNA"/>
</dbReference>
<dbReference type="PANTHER" id="PTHR42760">
    <property type="entry name" value="SHORT-CHAIN DEHYDROGENASES/REDUCTASES FAMILY MEMBER"/>
    <property type="match status" value="1"/>
</dbReference>
<reference evidence="3" key="1">
    <citation type="submission" date="2021-01" db="EMBL/GenBank/DDBJ databases">
        <authorList>
            <person name="Corre E."/>
            <person name="Pelletier E."/>
            <person name="Niang G."/>
            <person name="Scheremetjew M."/>
            <person name="Finn R."/>
            <person name="Kale V."/>
            <person name="Holt S."/>
            <person name="Cochrane G."/>
            <person name="Meng A."/>
            <person name="Brown T."/>
            <person name="Cohen L."/>
        </authorList>
    </citation>
    <scope>NUCLEOTIDE SEQUENCE</scope>
    <source>
        <strain evidence="3">Grunow 1884</strain>
    </source>
</reference>
<dbReference type="InterPro" id="IPR020904">
    <property type="entry name" value="Sc_DH/Rdtase_CS"/>
</dbReference>
<evidence type="ECO:0000256" key="2">
    <source>
        <dbReference type="ARBA" id="ARBA00023002"/>
    </source>
</evidence>
<evidence type="ECO:0000256" key="1">
    <source>
        <dbReference type="ARBA" id="ARBA00006484"/>
    </source>
</evidence>
<dbReference type="SUPFAM" id="SSF51735">
    <property type="entry name" value="NAD(P)-binding Rossmann-fold domains"/>
    <property type="match status" value="1"/>
</dbReference>
<comment type="similarity">
    <text evidence="1">Belongs to the short-chain dehydrogenases/reductases (SDR) family.</text>
</comment>
<dbReference type="AlphaFoldDB" id="A0A7S2ABY7"/>
<accession>A0A7S2ABY7</accession>
<protein>
    <recommendedName>
        <fullName evidence="4">Gluconate 5-dehydrogenase</fullName>
    </recommendedName>
</protein>
<dbReference type="PROSITE" id="PS00061">
    <property type="entry name" value="ADH_SHORT"/>
    <property type="match status" value="1"/>
</dbReference>
<organism evidence="3">
    <name type="scientific">Trieres chinensis</name>
    <name type="common">Marine centric diatom</name>
    <name type="synonym">Odontella sinensis</name>
    <dbReference type="NCBI Taxonomy" id="1514140"/>
    <lineage>
        <taxon>Eukaryota</taxon>
        <taxon>Sar</taxon>
        <taxon>Stramenopiles</taxon>
        <taxon>Ochrophyta</taxon>
        <taxon>Bacillariophyta</taxon>
        <taxon>Mediophyceae</taxon>
        <taxon>Biddulphiophycidae</taxon>
        <taxon>Eupodiscales</taxon>
        <taxon>Parodontellaceae</taxon>
        <taxon>Trieres</taxon>
    </lineage>
</organism>
<evidence type="ECO:0000313" key="3">
    <source>
        <dbReference type="EMBL" id="CAD9362662.1"/>
    </source>
</evidence>
<sequence length="327" mass="33762">MQDNLSAIAAAAAISFLAGAGIASLVSSQRQLKKPLAVASALPNPLNPKVLPEIFSLEGKVAVVTGASSGIGLGIARALHAAGCKVILVARRKELIEAEAKRLEGERRSGSAAAVAADVCKSYRASDSGGIEELADRICEPFGVPDVVFNNAGVNLRQGWKDISPDSWATTLDLNLAVPFFFTRALVQRWLGQREDGNGGREEGSSVAGNMHVVNIASLQSSLAFPNSVPYGASKGGVAQLTRAMAEAWAGEGVTVNAIAPGFFSTELTAPVFCNKSIVRALSGKTMVGRTGEVSDLVGSALFLASDASNYVCGQVLYVDGGLSAKG</sequence>
<dbReference type="GO" id="GO:0016616">
    <property type="term" value="F:oxidoreductase activity, acting on the CH-OH group of donors, NAD or NADP as acceptor"/>
    <property type="evidence" value="ECO:0007669"/>
    <property type="project" value="TreeGrafter"/>
</dbReference>
<dbReference type="PRINTS" id="PR00080">
    <property type="entry name" value="SDRFAMILY"/>
</dbReference>
<name>A0A7S2ABY7_TRICV</name>
<dbReference type="Pfam" id="PF13561">
    <property type="entry name" value="adh_short_C2"/>
    <property type="match status" value="1"/>
</dbReference>
<dbReference type="InterPro" id="IPR036291">
    <property type="entry name" value="NAD(P)-bd_dom_sf"/>
</dbReference>
<dbReference type="Gene3D" id="3.40.50.720">
    <property type="entry name" value="NAD(P)-binding Rossmann-like Domain"/>
    <property type="match status" value="1"/>
</dbReference>
<dbReference type="PRINTS" id="PR00081">
    <property type="entry name" value="GDHRDH"/>
</dbReference>
<proteinExistence type="inferred from homology"/>
<evidence type="ECO:0008006" key="4">
    <source>
        <dbReference type="Google" id="ProtNLM"/>
    </source>
</evidence>
<dbReference type="FunFam" id="3.40.50.720:FF:000084">
    <property type="entry name" value="Short-chain dehydrogenase reductase"/>
    <property type="match status" value="1"/>
</dbReference>